<dbReference type="AlphaFoldDB" id="A0A6J4H395"/>
<feature type="compositionally biased region" description="Basic residues" evidence="1">
    <location>
        <begin position="181"/>
        <end position="190"/>
    </location>
</feature>
<feature type="region of interest" description="Disordered" evidence="1">
    <location>
        <begin position="1"/>
        <end position="31"/>
    </location>
</feature>
<accession>A0A6J4H395</accession>
<evidence type="ECO:0000313" key="2">
    <source>
        <dbReference type="EMBL" id="CAA9213715.1"/>
    </source>
</evidence>
<protein>
    <submittedName>
        <fullName evidence="2">TRAP-type C4-dicarboxylate transport system, large permease component</fullName>
    </submittedName>
</protein>
<gene>
    <name evidence="2" type="ORF">AVDCRST_MAG04-267</name>
</gene>
<feature type="non-terminal residue" evidence="2">
    <location>
        <position position="279"/>
    </location>
</feature>
<name>A0A6J4H395_9PROT</name>
<proteinExistence type="predicted"/>
<feature type="compositionally biased region" description="Gly residues" evidence="1">
    <location>
        <begin position="239"/>
        <end position="251"/>
    </location>
</feature>
<sequence length="279" mass="28256">DRRPGPLAAARRFGAGDGDGRPAGAGWRDPGADGCVRGVLRRGRPRGGGAGPARRLGRFGVLGPALVGLRGADALGAVEQLRAGRGAAVPADGRDTAAGGAVRPPLPRAQHLAQPDARRTAAHQHRVLRRVLRDLRQLGGDGGHHGIRRAALLHRHGLQPTHGPRLARGRRGARQPDPARHHLHRVRAHHRDLSGRALHGGAAAGAAGDGAVRAGDPPARAGAADGAPGGRAARAEAAGAGGPAADGGADGAGARLHLRRLRHADGGGGARRGRRGAVR</sequence>
<dbReference type="EMBL" id="CADCTL010000017">
    <property type="protein sequence ID" value="CAA9213715.1"/>
    <property type="molecule type" value="Genomic_DNA"/>
</dbReference>
<feature type="region of interest" description="Disordered" evidence="1">
    <location>
        <begin position="89"/>
        <end position="122"/>
    </location>
</feature>
<feature type="compositionally biased region" description="Low complexity" evidence="1">
    <location>
        <begin position="195"/>
        <end position="238"/>
    </location>
</feature>
<feature type="region of interest" description="Disordered" evidence="1">
    <location>
        <begin position="158"/>
        <end position="279"/>
    </location>
</feature>
<evidence type="ECO:0000256" key="1">
    <source>
        <dbReference type="SAM" id="MobiDB-lite"/>
    </source>
</evidence>
<reference evidence="2" key="1">
    <citation type="submission" date="2020-02" db="EMBL/GenBank/DDBJ databases">
        <authorList>
            <person name="Meier V. D."/>
        </authorList>
    </citation>
    <scope>NUCLEOTIDE SEQUENCE</scope>
    <source>
        <strain evidence="2">AVDCRST_MAG04</strain>
    </source>
</reference>
<feature type="non-terminal residue" evidence="2">
    <location>
        <position position="1"/>
    </location>
</feature>
<organism evidence="2">
    <name type="scientific">uncultured Acetobacteraceae bacterium</name>
    <dbReference type="NCBI Taxonomy" id="169975"/>
    <lineage>
        <taxon>Bacteria</taxon>
        <taxon>Pseudomonadati</taxon>
        <taxon>Pseudomonadota</taxon>
        <taxon>Alphaproteobacteria</taxon>
        <taxon>Acetobacterales</taxon>
        <taxon>Acetobacteraceae</taxon>
        <taxon>environmental samples</taxon>
    </lineage>
</organism>